<dbReference type="InterPro" id="IPR004839">
    <property type="entry name" value="Aminotransferase_I/II_large"/>
</dbReference>
<reference evidence="11 12" key="1">
    <citation type="submission" date="2021-03" db="EMBL/GenBank/DDBJ databases">
        <title>Genomic Encyclopedia of Type Strains, Phase IV (KMG-IV): sequencing the most valuable type-strain genomes for metagenomic binning, comparative biology and taxonomic classification.</title>
        <authorList>
            <person name="Goeker M."/>
        </authorList>
    </citation>
    <scope>NUCLEOTIDE SEQUENCE [LARGE SCALE GENOMIC DNA]</scope>
    <source>
        <strain evidence="11 12">DSM 3984</strain>
    </source>
</reference>
<evidence type="ECO:0000256" key="9">
    <source>
        <dbReference type="ARBA" id="ARBA00048531"/>
    </source>
</evidence>
<comment type="cofactor">
    <cofactor evidence="1">
        <name>pyridoxal 5'-phosphate</name>
        <dbReference type="ChEBI" id="CHEBI:597326"/>
    </cofactor>
</comment>
<evidence type="ECO:0000256" key="7">
    <source>
        <dbReference type="ARBA" id="ARBA00023239"/>
    </source>
</evidence>
<dbReference type="InterPro" id="IPR004838">
    <property type="entry name" value="NHTrfase_class1_PyrdxlP-BS"/>
</dbReference>
<dbReference type="NCBIfam" id="TIGR01140">
    <property type="entry name" value="L_thr_O3P_dcar"/>
    <property type="match status" value="1"/>
</dbReference>
<comment type="pathway">
    <text evidence="3">Cofactor biosynthesis; adenosylcobalamin biosynthesis.</text>
</comment>
<evidence type="ECO:0000313" key="11">
    <source>
        <dbReference type="EMBL" id="MBP1889621.1"/>
    </source>
</evidence>
<dbReference type="InterPro" id="IPR005860">
    <property type="entry name" value="CobD"/>
</dbReference>
<comment type="catalytic activity">
    <reaction evidence="9">
        <text>O-phospho-L-threonine + H(+) = (R)-1-aminopropan-2-yl phosphate + CO2</text>
        <dbReference type="Rhea" id="RHEA:11492"/>
        <dbReference type="ChEBI" id="CHEBI:15378"/>
        <dbReference type="ChEBI" id="CHEBI:16526"/>
        <dbReference type="ChEBI" id="CHEBI:58563"/>
        <dbReference type="ChEBI" id="CHEBI:58675"/>
        <dbReference type="EC" id="4.1.1.81"/>
    </reaction>
</comment>
<keyword evidence="5" id="KW-0169">Cobalamin biosynthesis</keyword>
<dbReference type="PROSITE" id="PS00105">
    <property type="entry name" value="AA_TRANSFER_CLASS_1"/>
    <property type="match status" value="1"/>
</dbReference>
<evidence type="ECO:0000313" key="12">
    <source>
        <dbReference type="Proteomes" id="UP000783390"/>
    </source>
</evidence>
<dbReference type="RefSeq" id="WP_209796429.1">
    <property type="nucleotide sequence ID" value="NZ_JAGGJZ010000003.1"/>
</dbReference>
<dbReference type="InterPro" id="IPR015422">
    <property type="entry name" value="PyrdxlP-dep_Trfase_small"/>
</dbReference>
<dbReference type="EMBL" id="JAGGJZ010000003">
    <property type="protein sequence ID" value="MBP1889621.1"/>
    <property type="molecule type" value="Genomic_DNA"/>
</dbReference>
<protein>
    <recommendedName>
        <fullName evidence="4">threonine-phosphate decarboxylase</fullName>
        <ecNumber evidence="4">4.1.1.81</ecNumber>
    </recommendedName>
    <alternativeName>
        <fullName evidence="8">L-threonine-O-3-phosphate decarboxylase</fullName>
    </alternativeName>
</protein>
<comment type="function">
    <text evidence="2">Decarboxylates L-threonine-O-3-phosphate to yield (R)-1-amino-2-propanol O-2-phosphate, the precursor for the linkage between the nucleotide loop and the corrin ring in cobalamin.</text>
</comment>
<dbReference type="SUPFAM" id="SSF53383">
    <property type="entry name" value="PLP-dependent transferases"/>
    <property type="match status" value="1"/>
</dbReference>
<gene>
    <name evidence="11" type="ORF">J2Z53_001204</name>
</gene>
<dbReference type="Gene3D" id="3.40.640.10">
    <property type="entry name" value="Type I PLP-dependent aspartate aminotransferase-like (Major domain)"/>
    <property type="match status" value="1"/>
</dbReference>
<name>A0ABS4F045_9CLOT</name>
<dbReference type="Gene3D" id="3.90.1150.10">
    <property type="entry name" value="Aspartate Aminotransferase, domain 1"/>
    <property type="match status" value="1"/>
</dbReference>
<evidence type="ECO:0000256" key="5">
    <source>
        <dbReference type="ARBA" id="ARBA00022573"/>
    </source>
</evidence>
<dbReference type="CDD" id="cd00609">
    <property type="entry name" value="AAT_like"/>
    <property type="match status" value="1"/>
</dbReference>
<organism evidence="11 12">
    <name type="scientific">Clostridium moniliforme</name>
    <dbReference type="NCBI Taxonomy" id="39489"/>
    <lineage>
        <taxon>Bacteria</taxon>
        <taxon>Bacillati</taxon>
        <taxon>Bacillota</taxon>
        <taxon>Clostridia</taxon>
        <taxon>Eubacteriales</taxon>
        <taxon>Clostridiaceae</taxon>
        <taxon>Clostridium</taxon>
    </lineage>
</organism>
<keyword evidence="6" id="KW-0663">Pyridoxal phosphate</keyword>
<evidence type="ECO:0000256" key="8">
    <source>
        <dbReference type="ARBA" id="ARBA00029996"/>
    </source>
</evidence>
<feature type="domain" description="Aminotransferase class I/classII large" evidence="10">
    <location>
        <begin position="23"/>
        <end position="352"/>
    </location>
</feature>
<accession>A0ABS4F045</accession>
<comment type="caution">
    <text evidence="11">The sequence shown here is derived from an EMBL/GenBank/DDBJ whole genome shotgun (WGS) entry which is preliminary data.</text>
</comment>
<dbReference type="PANTHER" id="PTHR42885:SF1">
    <property type="entry name" value="THREONINE-PHOSPHATE DECARBOXYLASE"/>
    <property type="match status" value="1"/>
</dbReference>
<sequence length="360" mass="41800">MKKSVHGGNIDEICRKYNISKDEITDFSANINPLGLNENIKNSIINSIEEIIHYPDITYLFLKEEIVRSERINIENLFLGNGAAECIFNLVRGMKPKKTLLLAPTFSEYEEAVKSVDGNIEYLLLKEEENFKLNERLIDRLDESLDLLFICNPNNPTGVITKKDYLEKVIKRAKELNIYVTLDESFLDFVEDKEKYSVLNLIGKYDNLIVIKSLTKFYAIPGLRIGFGVTNNKELLNKINKVTMSWNVNTLAEIAATKGLKEENYKKESINYVNAEREYLYNNLKNIDNIKVFKPSVNFIFFKINLNIDLKEELLKYGILIRSCNNYKGLDNKFYRIAVRTRMENNKIINALNKVFNNER</sequence>
<dbReference type="Proteomes" id="UP000783390">
    <property type="component" value="Unassembled WGS sequence"/>
</dbReference>
<dbReference type="GO" id="GO:0048472">
    <property type="term" value="F:threonine-phosphate decarboxylase activity"/>
    <property type="evidence" value="ECO:0007669"/>
    <property type="project" value="UniProtKB-EC"/>
</dbReference>
<dbReference type="PANTHER" id="PTHR42885">
    <property type="entry name" value="HISTIDINOL-PHOSPHATE AMINOTRANSFERASE-RELATED"/>
    <property type="match status" value="1"/>
</dbReference>
<proteinExistence type="predicted"/>
<dbReference type="Pfam" id="PF00155">
    <property type="entry name" value="Aminotran_1_2"/>
    <property type="match status" value="1"/>
</dbReference>
<keyword evidence="12" id="KW-1185">Reference proteome</keyword>
<evidence type="ECO:0000256" key="2">
    <source>
        <dbReference type="ARBA" id="ARBA00003444"/>
    </source>
</evidence>
<evidence type="ECO:0000256" key="1">
    <source>
        <dbReference type="ARBA" id="ARBA00001933"/>
    </source>
</evidence>
<dbReference type="InterPro" id="IPR015424">
    <property type="entry name" value="PyrdxlP-dep_Trfase"/>
</dbReference>
<dbReference type="InterPro" id="IPR015421">
    <property type="entry name" value="PyrdxlP-dep_Trfase_major"/>
</dbReference>
<keyword evidence="7 11" id="KW-0456">Lyase</keyword>
<evidence type="ECO:0000256" key="3">
    <source>
        <dbReference type="ARBA" id="ARBA00004953"/>
    </source>
</evidence>
<dbReference type="EC" id="4.1.1.81" evidence="4"/>
<evidence type="ECO:0000259" key="10">
    <source>
        <dbReference type="Pfam" id="PF00155"/>
    </source>
</evidence>
<evidence type="ECO:0000256" key="4">
    <source>
        <dbReference type="ARBA" id="ARBA00012285"/>
    </source>
</evidence>
<evidence type="ECO:0000256" key="6">
    <source>
        <dbReference type="ARBA" id="ARBA00022898"/>
    </source>
</evidence>